<feature type="transmembrane region" description="Helical" evidence="7">
    <location>
        <begin position="238"/>
        <end position="259"/>
    </location>
</feature>
<feature type="transmembrane region" description="Helical" evidence="7">
    <location>
        <begin position="155"/>
        <end position="177"/>
    </location>
</feature>
<evidence type="ECO:0000256" key="4">
    <source>
        <dbReference type="ARBA" id="ARBA00022692"/>
    </source>
</evidence>
<gene>
    <name evidence="10" type="primary">LOC117236284</name>
</gene>
<dbReference type="InterPro" id="IPR018629">
    <property type="entry name" value="XK-rel"/>
</dbReference>
<sequence>MAGKMAAAELKHDNVSCYETVKKNVSIITLHREIECYQFRLLDLFYYLTSVSFFFIDIATDSIVFLEYFLQGEFVWGCFALSFTILPAGVIQIFSLRWYHSDGSIKNIHWLLHFLFLGVLHRYLILLYSTIYSLRNKRFVKDKNWVYRQESDICMLHLFESFMGAAPQLILQLYIMAVLRYTPLWTSLSAVVSFCSLSWAISTYTKAMHKINPDHNEATWIVLTLQGLWRAGMLISRIAVLVLTVICLKEWSLLFLGKYESELARLLKINSCLSRSSCSTLNVTGFHWLFMTIWVLLQNTDFCPTVWEERIYNCIIGFIYCFDFFNLRVGKSRYRVFVFYSVIVIENIVFLIVFVLCFKDAIKAEEIAIMTGLIIGGMIIGLTSMLFYYGKFHPSKIGGISKATDEISKTVTNKAVTPRSFKQYYPNSFASSSCSIDHSPRATSEEITTDKQYLLTNIVQNSECTENGIINQICQIENEPATTAICLISECESAHNISKDENMSSSGLQKNTFSVTGDNTCEYLEIQNDCNDSSEKDIHRQKRRGICLPTTHGLDIDKDVSTKDPNSCLPLQKRRGICFSNQLILEMENDVQEKVVTNRNLVPDVSTKRDKLEECSRGNICEDINSITLLRERLETPTIFNDTCEKIATEETEKLTKELQQRDETMSCVTSIHDYENVCPLGVARPPWCIRSWKGYTDIETYIHDDSVVRDRRRDTLTSTTTGTTYSSEFSDTTCASSVLRGILKQDDYLDTLTYDLIDSRELKTTYNEDISTKRISDIDEQNPTLYIAKPVVIDDKGGMFALDTILEEHDEITTKEKFEYTQPGPGDSVSTLVSTIDQIRKYTAENSPRHVYHTTGSQWEDFDPKNLIKKAQLTKALFKNDSATCNRNYINCLDESESIVRGKCEIDTIKDLVKYCTIESIKKTPLIDAILSDSPILGNKAKLQKQASIARQKDESDSKENDLYVEMSPLVPVENVKVVHNNLSETVSSNIMNMNSTDVTRAATMPNICMQSAKSANSNNNEEKLEPSDDKRKKPINYPKRKFSLLKEKFESKSQLVYVVTPNNAIKIGQSAASSELDVSKKNVSVILKKSSDCTRYDKENLAPIASFKVSHEKNTSNDRCHSNRDNIDLIYENDKSLCGSDLNLKERRHIFLEQVLSPPKLLTWNKRKSFSGSTVKKPA</sequence>
<keyword evidence="4 7" id="KW-0812">Transmembrane</keyword>
<dbReference type="PANTHER" id="PTHR16024:SF28">
    <property type="entry name" value="XK-RELATED PROTEIN"/>
    <property type="match status" value="1"/>
</dbReference>
<organism evidence="9 10">
    <name type="scientific">Bombus vosnesenskii</name>
    <dbReference type="NCBI Taxonomy" id="207650"/>
    <lineage>
        <taxon>Eukaryota</taxon>
        <taxon>Metazoa</taxon>
        <taxon>Ecdysozoa</taxon>
        <taxon>Arthropoda</taxon>
        <taxon>Hexapoda</taxon>
        <taxon>Insecta</taxon>
        <taxon>Pterygota</taxon>
        <taxon>Neoptera</taxon>
        <taxon>Endopterygota</taxon>
        <taxon>Hymenoptera</taxon>
        <taxon>Apocrita</taxon>
        <taxon>Aculeata</taxon>
        <taxon>Apoidea</taxon>
        <taxon>Anthophila</taxon>
        <taxon>Apidae</taxon>
        <taxon>Bombus</taxon>
        <taxon>Pyrobombus</taxon>
    </lineage>
</organism>
<comment type="subcellular location">
    <subcellularLocation>
        <location evidence="1">Cell membrane</location>
        <topology evidence="1">Multi-pass membrane protein</topology>
    </subcellularLocation>
    <subcellularLocation>
        <location evidence="7">Membrane</location>
        <topology evidence="7">Multi-pass membrane protein</topology>
    </subcellularLocation>
</comment>
<reference evidence="10" key="1">
    <citation type="submission" date="2025-08" db="UniProtKB">
        <authorList>
            <consortium name="RefSeq"/>
        </authorList>
    </citation>
    <scope>IDENTIFICATION</scope>
    <source>
        <tissue evidence="10">Muscle</tissue>
    </source>
</reference>
<dbReference type="GO" id="GO:0005886">
    <property type="term" value="C:plasma membrane"/>
    <property type="evidence" value="ECO:0007669"/>
    <property type="project" value="UniProtKB-SubCell"/>
</dbReference>
<protein>
    <recommendedName>
        <fullName evidence="7">XK-related protein</fullName>
    </recommendedName>
</protein>
<feature type="transmembrane region" description="Helical" evidence="7">
    <location>
        <begin position="279"/>
        <end position="297"/>
    </location>
</feature>
<dbReference type="PANTHER" id="PTHR16024">
    <property type="entry name" value="XK-RELATED PROTEIN"/>
    <property type="match status" value="1"/>
</dbReference>
<feature type="region of interest" description="Disordered" evidence="8">
    <location>
        <begin position="1013"/>
        <end position="1038"/>
    </location>
</feature>
<feature type="transmembrane region" description="Helical" evidence="7">
    <location>
        <begin position="111"/>
        <end position="134"/>
    </location>
</feature>
<feature type="transmembrane region" description="Helical" evidence="7">
    <location>
        <begin position="367"/>
        <end position="389"/>
    </location>
</feature>
<dbReference type="Proteomes" id="UP000504631">
    <property type="component" value="Unplaced"/>
</dbReference>
<evidence type="ECO:0000256" key="2">
    <source>
        <dbReference type="ARBA" id="ARBA00008789"/>
    </source>
</evidence>
<evidence type="ECO:0000256" key="7">
    <source>
        <dbReference type="RuleBase" id="RU910716"/>
    </source>
</evidence>
<dbReference type="Pfam" id="PF09815">
    <property type="entry name" value="XK-related"/>
    <property type="match status" value="2"/>
</dbReference>
<evidence type="ECO:0000256" key="5">
    <source>
        <dbReference type="ARBA" id="ARBA00022989"/>
    </source>
</evidence>
<evidence type="ECO:0000256" key="3">
    <source>
        <dbReference type="ARBA" id="ARBA00022475"/>
    </source>
</evidence>
<keyword evidence="3" id="KW-1003">Cell membrane</keyword>
<proteinExistence type="inferred from homology"/>
<dbReference type="AlphaFoldDB" id="A0A6J3KPC6"/>
<evidence type="ECO:0000256" key="1">
    <source>
        <dbReference type="ARBA" id="ARBA00004651"/>
    </source>
</evidence>
<evidence type="ECO:0000256" key="8">
    <source>
        <dbReference type="SAM" id="MobiDB-lite"/>
    </source>
</evidence>
<keyword evidence="5 7" id="KW-1133">Transmembrane helix</keyword>
<dbReference type="InterPro" id="IPR050895">
    <property type="entry name" value="XK-related_scramblase"/>
</dbReference>
<name>A0A6J3KPC6_9HYME</name>
<feature type="compositionally biased region" description="Basic and acidic residues" evidence="8">
    <location>
        <begin position="1022"/>
        <end position="1033"/>
    </location>
</feature>
<feature type="transmembrane region" description="Helical" evidence="7">
    <location>
        <begin position="337"/>
        <end position="358"/>
    </location>
</feature>
<evidence type="ECO:0000256" key="6">
    <source>
        <dbReference type="ARBA" id="ARBA00023136"/>
    </source>
</evidence>
<keyword evidence="9" id="KW-1185">Reference proteome</keyword>
<feature type="transmembrane region" description="Helical" evidence="7">
    <location>
        <begin position="78"/>
        <end position="99"/>
    </location>
</feature>
<dbReference type="RefSeq" id="XP_033354987.1">
    <property type="nucleotide sequence ID" value="XM_033499096.1"/>
</dbReference>
<accession>A0A6J3KPC6</accession>
<keyword evidence="6 7" id="KW-0472">Membrane</keyword>
<dbReference type="GeneID" id="117236284"/>
<comment type="similarity">
    <text evidence="2 7">Belongs to the XK family.</text>
</comment>
<dbReference type="KEGG" id="bvk:117236284"/>
<evidence type="ECO:0000313" key="9">
    <source>
        <dbReference type="Proteomes" id="UP000504631"/>
    </source>
</evidence>
<evidence type="ECO:0000313" key="10">
    <source>
        <dbReference type="RefSeq" id="XP_033354987.1"/>
    </source>
</evidence>
<feature type="transmembrane region" description="Helical" evidence="7">
    <location>
        <begin position="44"/>
        <end position="66"/>
    </location>
</feature>